<feature type="transmembrane region" description="Helical" evidence="7">
    <location>
        <begin position="193"/>
        <end position="211"/>
    </location>
</feature>
<proteinExistence type="inferred from homology"/>
<evidence type="ECO:0000313" key="10">
    <source>
        <dbReference type="Proteomes" id="UP000177555"/>
    </source>
</evidence>
<evidence type="ECO:0000256" key="3">
    <source>
        <dbReference type="ARBA" id="ARBA00022692"/>
    </source>
</evidence>
<dbReference type="FunFam" id="1.20.1540.10:FF:000027">
    <property type="entry name" value="Rhomboid family intramembrane serine protease"/>
    <property type="match status" value="1"/>
</dbReference>
<feature type="domain" description="Peptidase S54 rhomboid" evidence="8">
    <location>
        <begin position="60"/>
        <end position="210"/>
    </location>
</feature>
<comment type="subcellular location">
    <subcellularLocation>
        <location evidence="1">Membrane</location>
        <topology evidence="1">Multi-pass membrane protein</topology>
    </subcellularLocation>
</comment>
<feature type="transmembrane region" description="Helical" evidence="7">
    <location>
        <begin position="153"/>
        <end position="173"/>
    </location>
</feature>
<dbReference type="InterPro" id="IPR035952">
    <property type="entry name" value="Rhomboid-like_sf"/>
</dbReference>
<keyword evidence="3 7" id="KW-0812">Transmembrane</keyword>
<evidence type="ECO:0000256" key="2">
    <source>
        <dbReference type="ARBA" id="ARBA00009045"/>
    </source>
</evidence>
<evidence type="ECO:0000313" key="9">
    <source>
        <dbReference type="EMBL" id="OGE28740.1"/>
    </source>
</evidence>
<comment type="similarity">
    <text evidence="2">Belongs to the peptidase S54 family.</text>
</comment>
<organism evidence="9 10">
    <name type="scientific">Candidatus Daviesbacteria bacterium RIFCSPHIGHO2_01_FULL_40_11</name>
    <dbReference type="NCBI Taxonomy" id="1797762"/>
    <lineage>
        <taxon>Bacteria</taxon>
        <taxon>Candidatus Daviesiibacteriota</taxon>
    </lineage>
</organism>
<protein>
    <recommendedName>
        <fullName evidence="8">Peptidase S54 rhomboid domain-containing protein</fullName>
    </recommendedName>
</protein>
<dbReference type="Gene3D" id="1.20.1540.10">
    <property type="entry name" value="Rhomboid-like"/>
    <property type="match status" value="1"/>
</dbReference>
<dbReference type="Pfam" id="PF01694">
    <property type="entry name" value="Rhomboid"/>
    <property type="match status" value="1"/>
</dbReference>
<keyword evidence="6 7" id="KW-0472">Membrane</keyword>
<dbReference type="SUPFAM" id="SSF144091">
    <property type="entry name" value="Rhomboid-like"/>
    <property type="match status" value="1"/>
</dbReference>
<gene>
    <name evidence="9" type="ORF">A2867_04640</name>
</gene>
<feature type="transmembrane region" description="Helical" evidence="7">
    <location>
        <begin position="93"/>
        <end position="116"/>
    </location>
</feature>
<feature type="transmembrane region" description="Helical" evidence="7">
    <location>
        <begin position="67"/>
        <end position="86"/>
    </location>
</feature>
<dbReference type="InterPro" id="IPR022764">
    <property type="entry name" value="Peptidase_S54_rhomboid_dom"/>
</dbReference>
<evidence type="ECO:0000256" key="5">
    <source>
        <dbReference type="ARBA" id="ARBA00022989"/>
    </source>
</evidence>
<dbReference type="AlphaFoldDB" id="A0A1F5JJU9"/>
<dbReference type="PANTHER" id="PTHR43731:SF14">
    <property type="entry name" value="PRESENILIN-ASSOCIATED RHOMBOID-LIKE PROTEIN, MITOCHONDRIAL"/>
    <property type="match status" value="1"/>
</dbReference>
<dbReference type="EMBL" id="MFCP01000016">
    <property type="protein sequence ID" value="OGE28740.1"/>
    <property type="molecule type" value="Genomic_DNA"/>
</dbReference>
<evidence type="ECO:0000256" key="7">
    <source>
        <dbReference type="SAM" id="Phobius"/>
    </source>
</evidence>
<sequence length="214" mass="23480">MFPLSDTKTSGSFPFWVLVLIAANSWVFFLELSSPNPDLFVSLYALIPSRVDFSSLPTLTPFLTSQFLHGGFIHIISNMWFLWIFGDNVEERMGFLFFPIFYLLAGTAGGLVQYFFIPDSGIPMLGASGAIAGVLGAYMAFFPRHSVKTLVPAFGFFTIMDLPAFLVLLFWFFTQLFNGSASVISDTTSLGGIAFFAHVGGFVTGWVVGKLQAS</sequence>
<feature type="transmembrane region" description="Helical" evidence="7">
    <location>
        <begin position="122"/>
        <end position="141"/>
    </location>
</feature>
<evidence type="ECO:0000256" key="6">
    <source>
        <dbReference type="ARBA" id="ARBA00023136"/>
    </source>
</evidence>
<dbReference type="GO" id="GO:0016020">
    <property type="term" value="C:membrane"/>
    <property type="evidence" value="ECO:0007669"/>
    <property type="project" value="UniProtKB-SubCell"/>
</dbReference>
<dbReference type="PANTHER" id="PTHR43731">
    <property type="entry name" value="RHOMBOID PROTEASE"/>
    <property type="match status" value="1"/>
</dbReference>
<evidence type="ECO:0000259" key="8">
    <source>
        <dbReference type="Pfam" id="PF01694"/>
    </source>
</evidence>
<evidence type="ECO:0000256" key="4">
    <source>
        <dbReference type="ARBA" id="ARBA00022801"/>
    </source>
</evidence>
<dbReference type="InterPro" id="IPR050925">
    <property type="entry name" value="Rhomboid_protease_S54"/>
</dbReference>
<comment type="caution">
    <text evidence="9">The sequence shown here is derived from an EMBL/GenBank/DDBJ whole genome shotgun (WGS) entry which is preliminary data.</text>
</comment>
<dbReference type="GO" id="GO:0004252">
    <property type="term" value="F:serine-type endopeptidase activity"/>
    <property type="evidence" value="ECO:0007669"/>
    <property type="project" value="InterPro"/>
</dbReference>
<keyword evidence="4" id="KW-0378">Hydrolase</keyword>
<evidence type="ECO:0000256" key="1">
    <source>
        <dbReference type="ARBA" id="ARBA00004141"/>
    </source>
</evidence>
<keyword evidence="5 7" id="KW-1133">Transmembrane helix</keyword>
<reference evidence="9 10" key="1">
    <citation type="journal article" date="2016" name="Nat. Commun.">
        <title>Thousands of microbial genomes shed light on interconnected biogeochemical processes in an aquifer system.</title>
        <authorList>
            <person name="Anantharaman K."/>
            <person name="Brown C.T."/>
            <person name="Hug L.A."/>
            <person name="Sharon I."/>
            <person name="Castelle C.J."/>
            <person name="Probst A.J."/>
            <person name="Thomas B.C."/>
            <person name="Singh A."/>
            <person name="Wilkins M.J."/>
            <person name="Karaoz U."/>
            <person name="Brodie E.L."/>
            <person name="Williams K.H."/>
            <person name="Hubbard S.S."/>
            <person name="Banfield J.F."/>
        </authorList>
    </citation>
    <scope>NUCLEOTIDE SEQUENCE [LARGE SCALE GENOMIC DNA]</scope>
</reference>
<dbReference type="Proteomes" id="UP000177555">
    <property type="component" value="Unassembled WGS sequence"/>
</dbReference>
<accession>A0A1F5JJU9</accession>
<name>A0A1F5JJU9_9BACT</name>
<feature type="transmembrane region" description="Helical" evidence="7">
    <location>
        <begin position="12"/>
        <end position="30"/>
    </location>
</feature>